<dbReference type="Gene3D" id="3.90.550.10">
    <property type="entry name" value="Spore Coat Polysaccharide Biosynthesis Protein SpsA, Chain A"/>
    <property type="match status" value="1"/>
</dbReference>
<reference evidence="6" key="1">
    <citation type="journal article" date="2019" name="Int. J. Syst. Evol. Microbiol.">
        <title>The Global Catalogue of Microorganisms (GCM) 10K type strain sequencing project: providing services to taxonomists for standard genome sequencing and annotation.</title>
        <authorList>
            <consortium name="The Broad Institute Genomics Platform"/>
            <consortium name="The Broad Institute Genome Sequencing Center for Infectious Disease"/>
            <person name="Wu L."/>
            <person name="Ma J."/>
        </authorList>
    </citation>
    <scope>NUCLEOTIDE SEQUENCE [LARGE SCALE GENOMIC DNA]</scope>
    <source>
        <strain evidence="6">CGMCC 1.12707</strain>
    </source>
</reference>
<evidence type="ECO:0000256" key="3">
    <source>
        <dbReference type="ARBA" id="ARBA00022679"/>
    </source>
</evidence>
<dbReference type="Pfam" id="PF00535">
    <property type="entry name" value="Glycos_transf_2"/>
    <property type="match status" value="1"/>
</dbReference>
<evidence type="ECO:0000313" key="6">
    <source>
        <dbReference type="Proteomes" id="UP000650994"/>
    </source>
</evidence>
<dbReference type="InterPro" id="IPR029044">
    <property type="entry name" value="Nucleotide-diphossugar_trans"/>
</dbReference>
<proteinExistence type="inferred from homology"/>
<accession>A0ABQ1UAH4</accession>
<name>A0ABQ1UAH4_9FLAO</name>
<dbReference type="EMBL" id="BMFL01000038">
    <property type="protein sequence ID" value="GGF11589.1"/>
    <property type="molecule type" value="Genomic_DNA"/>
</dbReference>
<dbReference type="InterPro" id="IPR001173">
    <property type="entry name" value="Glyco_trans_2-like"/>
</dbReference>
<gene>
    <name evidence="5" type="ORF">GCM10010984_30780</name>
</gene>
<evidence type="ECO:0000256" key="1">
    <source>
        <dbReference type="ARBA" id="ARBA00006739"/>
    </source>
</evidence>
<dbReference type="Proteomes" id="UP000650994">
    <property type="component" value="Unassembled WGS sequence"/>
</dbReference>
<dbReference type="SUPFAM" id="SSF53448">
    <property type="entry name" value="Nucleotide-diphospho-sugar transferases"/>
    <property type="match status" value="1"/>
</dbReference>
<comment type="caution">
    <text evidence="5">The sequence shown here is derived from an EMBL/GenBank/DDBJ whole genome shotgun (WGS) entry which is preliminary data.</text>
</comment>
<sequence length="307" mass="36065">MNVYAIIVIYNGMHRDWIQKCFSSLRNSEHPLQVIAIDNNSKDESVKYIEQNFPEIELIKSDKNLGFGGANNLGIKLALEKNADAVFLLNQDAWIEPKTISELVRISQNNEDFGIISPLQLDGTGERLENGFSYSISSKFNKDFFSDFVLKKQTKELYETIESYAASWFITKKCLKIVGGFNPSFFHYGEDDNYCRRVTFKNLKIGVTPNTFICHDTYEKPKSNFFNYFEIEKRQLTTFHSEPNKIIDSKKKLIFRHRMKTLKYFFLFDFKFAKINYDILNFLSNDYDKIIENKMKPISKNEYIFLK</sequence>
<evidence type="ECO:0000313" key="5">
    <source>
        <dbReference type="EMBL" id="GGF11589.1"/>
    </source>
</evidence>
<comment type="similarity">
    <text evidence="1">Belongs to the glycosyltransferase 2 family.</text>
</comment>
<dbReference type="PANTHER" id="PTHR43179">
    <property type="entry name" value="RHAMNOSYLTRANSFERASE WBBL"/>
    <property type="match status" value="1"/>
</dbReference>
<protein>
    <recommendedName>
        <fullName evidence="4">Glycosyltransferase 2-like domain-containing protein</fullName>
    </recommendedName>
</protein>
<evidence type="ECO:0000259" key="4">
    <source>
        <dbReference type="Pfam" id="PF00535"/>
    </source>
</evidence>
<evidence type="ECO:0000256" key="2">
    <source>
        <dbReference type="ARBA" id="ARBA00022676"/>
    </source>
</evidence>
<dbReference type="RefSeq" id="WP_188435064.1">
    <property type="nucleotide sequence ID" value="NZ_BMFL01000038.1"/>
</dbReference>
<keyword evidence="2" id="KW-0328">Glycosyltransferase</keyword>
<dbReference type="PANTHER" id="PTHR43179:SF12">
    <property type="entry name" value="GALACTOFURANOSYLTRANSFERASE GLFT2"/>
    <property type="match status" value="1"/>
</dbReference>
<organism evidence="5 6">
    <name type="scientific">Chishuiella changwenlii</name>
    <dbReference type="NCBI Taxonomy" id="1434701"/>
    <lineage>
        <taxon>Bacteria</taxon>
        <taxon>Pseudomonadati</taxon>
        <taxon>Bacteroidota</taxon>
        <taxon>Flavobacteriia</taxon>
        <taxon>Flavobacteriales</taxon>
        <taxon>Weeksellaceae</taxon>
        <taxon>Chishuiella</taxon>
    </lineage>
</organism>
<keyword evidence="6" id="KW-1185">Reference proteome</keyword>
<keyword evidence="3" id="KW-0808">Transferase</keyword>
<feature type="domain" description="Glycosyltransferase 2-like" evidence="4">
    <location>
        <begin position="5"/>
        <end position="112"/>
    </location>
</feature>